<evidence type="ECO:0000313" key="3">
    <source>
        <dbReference type="Proteomes" id="UP001196413"/>
    </source>
</evidence>
<evidence type="ECO:0000256" key="1">
    <source>
        <dbReference type="SAM" id="MobiDB-lite"/>
    </source>
</evidence>
<dbReference type="Proteomes" id="UP001196413">
    <property type="component" value="Unassembled WGS sequence"/>
</dbReference>
<feature type="compositionally biased region" description="Basic and acidic residues" evidence="1">
    <location>
        <begin position="17"/>
        <end position="30"/>
    </location>
</feature>
<organism evidence="2 3">
    <name type="scientific">Parelaphostrongylus tenuis</name>
    <name type="common">Meningeal worm</name>
    <dbReference type="NCBI Taxonomy" id="148309"/>
    <lineage>
        <taxon>Eukaryota</taxon>
        <taxon>Metazoa</taxon>
        <taxon>Ecdysozoa</taxon>
        <taxon>Nematoda</taxon>
        <taxon>Chromadorea</taxon>
        <taxon>Rhabditida</taxon>
        <taxon>Rhabditina</taxon>
        <taxon>Rhabditomorpha</taxon>
        <taxon>Strongyloidea</taxon>
        <taxon>Metastrongylidae</taxon>
        <taxon>Parelaphostrongylus</taxon>
    </lineage>
</organism>
<accession>A0AAD5MQ69</accession>
<sequence>MDGEDETDGVGDSAQTRNKDLNDVQFKTEDAAAQSAPKIDSNTRRSDNGGNK</sequence>
<name>A0AAD5MQ69_PARTN</name>
<comment type="caution">
    <text evidence="2">The sequence shown here is derived from an EMBL/GenBank/DDBJ whole genome shotgun (WGS) entry which is preliminary data.</text>
</comment>
<protein>
    <submittedName>
        <fullName evidence="2">Uncharacterized protein</fullName>
    </submittedName>
</protein>
<dbReference type="AlphaFoldDB" id="A0AAD5MQ69"/>
<reference evidence="2" key="1">
    <citation type="submission" date="2021-06" db="EMBL/GenBank/DDBJ databases">
        <title>Parelaphostrongylus tenuis whole genome reference sequence.</title>
        <authorList>
            <person name="Garwood T.J."/>
            <person name="Larsen P.A."/>
            <person name="Fountain-Jones N.M."/>
            <person name="Garbe J.R."/>
            <person name="Macchietto M.G."/>
            <person name="Kania S.A."/>
            <person name="Gerhold R.W."/>
            <person name="Richards J.E."/>
            <person name="Wolf T.M."/>
        </authorList>
    </citation>
    <scope>NUCLEOTIDE SEQUENCE</scope>
    <source>
        <strain evidence="2">MNPRO001-30</strain>
        <tissue evidence="2">Meninges</tissue>
    </source>
</reference>
<feature type="region of interest" description="Disordered" evidence="1">
    <location>
        <begin position="1"/>
        <end position="52"/>
    </location>
</feature>
<evidence type="ECO:0000313" key="2">
    <source>
        <dbReference type="EMBL" id="KAJ1362760.1"/>
    </source>
</evidence>
<proteinExistence type="predicted"/>
<keyword evidence="3" id="KW-1185">Reference proteome</keyword>
<gene>
    <name evidence="2" type="ORF">KIN20_022427</name>
</gene>
<feature type="compositionally biased region" description="Basic and acidic residues" evidence="1">
    <location>
        <begin position="41"/>
        <end position="52"/>
    </location>
</feature>
<dbReference type="EMBL" id="JAHQIW010004523">
    <property type="protein sequence ID" value="KAJ1362760.1"/>
    <property type="molecule type" value="Genomic_DNA"/>
</dbReference>